<accession>A0ACB5UDY0</accession>
<keyword evidence="2" id="KW-1185">Reference proteome</keyword>
<protein>
    <submittedName>
        <fullName evidence="1">Unnamed protein product</fullName>
    </submittedName>
</protein>
<proteinExistence type="predicted"/>
<dbReference type="Proteomes" id="UP001165064">
    <property type="component" value="Unassembled WGS sequence"/>
</dbReference>
<evidence type="ECO:0000313" key="1">
    <source>
        <dbReference type="EMBL" id="GMF07311.1"/>
    </source>
</evidence>
<name>A0ACB5UDY0_AMBMO</name>
<gene>
    <name evidence="1" type="ORF">Amon02_001284700</name>
</gene>
<evidence type="ECO:0000313" key="2">
    <source>
        <dbReference type="Proteomes" id="UP001165064"/>
    </source>
</evidence>
<sequence length="285" mass="32003">MQRCIERGEDFNIVSAVKSTTITSGLKYSLATGNWGEQKKAMSSKAGVSQVLNRYTYSSTLSHLRRTNTPIGRDGKLAKPRQLHNTHWGLVCPAETPEGQACGLVKNLSLMSCVSVGSSSEPITYLLEEWGLEPLSDYDPHDHKNATRVFLNGNWVGNHRDPALLVETMKQLRRNGTISPEVSLIRDIREREFKIFTDAGRIYRPLFIVDNSEDSENKGGLLLTKEHCRKILEREVEEIPQDDEFDEDGEALPPIERIFGWDSLVSGGVVEYLDAEEEETVLIAI</sequence>
<organism evidence="1 2">
    <name type="scientific">Ambrosiozyma monospora</name>
    <name type="common">Yeast</name>
    <name type="synonym">Endomycopsis monosporus</name>
    <dbReference type="NCBI Taxonomy" id="43982"/>
    <lineage>
        <taxon>Eukaryota</taxon>
        <taxon>Fungi</taxon>
        <taxon>Dikarya</taxon>
        <taxon>Ascomycota</taxon>
        <taxon>Saccharomycotina</taxon>
        <taxon>Pichiomycetes</taxon>
        <taxon>Pichiales</taxon>
        <taxon>Pichiaceae</taxon>
        <taxon>Ambrosiozyma</taxon>
    </lineage>
</organism>
<comment type="caution">
    <text evidence="1">The sequence shown here is derived from an EMBL/GenBank/DDBJ whole genome shotgun (WGS) entry which is preliminary data.</text>
</comment>
<reference evidence="1" key="1">
    <citation type="submission" date="2023-04" db="EMBL/GenBank/DDBJ databases">
        <title>Ambrosiozyma monospora NBRC 10751.</title>
        <authorList>
            <person name="Ichikawa N."/>
            <person name="Sato H."/>
            <person name="Tonouchi N."/>
        </authorList>
    </citation>
    <scope>NUCLEOTIDE SEQUENCE</scope>
    <source>
        <strain evidence="1">NBRC 10751</strain>
    </source>
</reference>
<dbReference type="EMBL" id="BSXS01016117">
    <property type="protein sequence ID" value="GMF07311.1"/>
    <property type="molecule type" value="Genomic_DNA"/>
</dbReference>